<dbReference type="EMBL" id="JAMZEJ010000006">
    <property type="protein sequence ID" value="MCQ8241313.1"/>
    <property type="molecule type" value="Genomic_DNA"/>
</dbReference>
<dbReference type="Pfam" id="PF02633">
    <property type="entry name" value="Creatininase"/>
    <property type="match status" value="1"/>
</dbReference>
<keyword evidence="3" id="KW-0378">Hydrolase</keyword>
<keyword evidence="2" id="KW-0479">Metal-binding</keyword>
<evidence type="ECO:0000256" key="1">
    <source>
        <dbReference type="ARBA" id="ARBA00001947"/>
    </source>
</evidence>
<comment type="similarity">
    <text evidence="5">Belongs to the creatininase superfamily.</text>
</comment>
<accession>A0ABT1VY95</accession>
<dbReference type="InterPro" id="IPR003785">
    <property type="entry name" value="Creatininase/forma_Hydrolase"/>
</dbReference>
<dbReference type="Gene3D" id="3.40.50.10310">
    <property type="entry name" value="Creatininase"/>
    <property type="match status" value="1"/>
</dbReference>
<dbReference type="Proteomes" id="UP001524547">
    <property type="component" value="Unassembled WGS sequence"/>
</dbReference>
<dbReference type="PANTHER" id="PTHR35005">
    <property type="entry name" value="3-DEHYDRO-SCYLLO-INOSOSE HYDROLASE"/>
    <property type="match status" value="1"/>
</dbReference>
<evidence type="ECO:0000256" key="2">
    <source>
        <dbReference type="ARBA" id="ARBA00022723"/>
    </source>
</evidence>
<dbReference type="InterPro" id="IPR024087">
    <property type="entry name" value="Creatininase-like_sf"/>
</dbReference>
<name>A0ABT1VY95_9PROT</name>
<gene>
    <name evidence="6" type="ORF">NFI88_10730</name>
</gene>
<organism evidence="6 7">
    <name type="scientific">Rhizosaccharibacter radicis</name>
    <dbReference type="NCBI Taxonomy" id="2782605"/>
    <lineage>
        <taxon>Bacteria</taxon>
        <taxon>Pseudomonadati</taxon>
        <taxon>Pseudomonadota</taxon>
        <taxon>Alphaproteobacteria</taxon>
        <taxon>Acetobacterales</taxon>
        <taxon>Acetobacteraceae</taxon>
        <taxon>Rhizosaccharibacter</taxon>
    </lineage>
</organism>
<evidence type="ECO:0000256" key="5">
    <source>
        <dbReference type="ARBA" id="ARBA00024029"/>
    </source>
</evidence>
<evidence type="ECO:0000313" key="6">
    <source>
        <dbReference type="EMBL" id="MCQ8241313.1"/>
    </source>
</evidence>
<sequence>MMSPSPSPTGPHPERKIRLADLTSAELSDLLPGRPVVLLPMGSLEDQGTHAPMGDYRCAERIAELIAMAADSPRVRVLSAPVVPFGGRDFFGSRPGGIALRPGTLLALLDDMLASLLRHGLDRLIVVNGHGGNGPSIFEATQEVLRTQNRLIPCLHLWRIAGSLLPHLLGPELAARSTGHGADPLWSVVQHLFPERCRPDLMPHPDAPAQVVHGLRVADYGAGLLDTRHGEVEIGLPLEAPARVTRGDPRRGSPQTGAAIVERLVGTGHELIGRLLAGGW</sequence>
<evidence type="ECO:0000313" key="7">
    <source>
        <dbReference type="Proteomes" id="UP001524547"/>
    </source>
</evidence>
<dbReference type="SUPFAM" id="SSF102215">
    <property type="entry name" value="Creatininase"/>
    <property type="match status" value="1"/>
</dbReference>
<protein>
    <submittedName>
        <fullName evidence="6">Creatininase family protein</fullName>
    </submittedName>
</protein>
<proteinExistence type="inferred from homology"/>
<dbReference type="PANTHER" id="PTHR35005:SF1">
    <property type="entry name" value="2-AMINO-5-FORMYLAMINO-6-RIBOSYLAMINOPYRIMIDIN-4(3H)-ONE 5'-MONOPHOSPHATE DEFORMYLASE"/>
    <property type="match status" value="1"/>
</dbReference>
<comment type="caution">
    <text evidence="6">The sequence shown here is derived from an EMBL/GenBank/DDBJ whole genome shotgun (WGS) entry which is preliminary data.</text>
</comment>
<reference evidence="6 7" key="1">
    <citation type="submission" date="2022-06" db="EMBL/GenBank/DDBJ databases">
        <title>Rhizosaccharibacter gen. nov. sp. nov. KSS12, endophytic bacteria isolated from sugarcane.</title>
        <authorList>
            <person name="Pitiwittayakul N."/>
        </authorList>
    </citation>
    <scope>NUCLEOTIDE SEQUENCE [LARGE SCALE GENOMIC DNA]</scope>
    <source>
        <strain evidence="6 7">KSS12</strain>
    </source>
</reference>
<keyword evidence="4" id="KW-0862">Zinc</keyword>
<dbReference type="RefSeq" id="WP_422920056.1">
    <property type="nucleotide sequence ID" value="NZ_JAMZEJ010000006.1"/>
</dbReference>
<evidence type="ECO:0000256" key="4">
    <source>
        <dbReference type="ARBA" id="ARBA00022833"/>
    </source>
</evidence>
<comment type="cofactor">
    <cofactor evidence="1">
        <name>Zn(2+)</name>
        <dbReference type="ChEBI" id="CHEBI:29105"/>
    </cofactor>
</comment>
<evidence type="ECO:0000256" key="3">
    <source>
        <dbReference type="ARBA" id="ARBA00022801"/>
    </source>
</evidence>
<keyword evidence="7" id="KW-1185">Reference proteome</keyword>